<dbReference type="Pfam" id="PF00512">
    <property type="entry name" value="HisKA"/>
    <property type="match status" value="1"/>
</dbReference>
<dbReference type="PRINTS" id="PR01780">
    <property type="entry name" value="LANTIREGPROT"/>
</dbReference>
<evidence type="ECO:0000256" key="6">
    <source>
        <dbReference type="ARBA" id="ARBA00022692"/>
    </source>
</evidence>
<dbReference type="InterPro" id="IPR036890">
    <property type="entry name" value="HATPase_C_sf"/>
</dbReference>
<gene>
    <name evidence="13" type="ORF">BSR19_07290</name>
</gene>
<evidence type="ECO:0000256" key="2">
    <source>
        <dbReference type="ARBA" id="ARBA00004141"/>
    </source>
</evidence>
<evidence type="ECO:0000256" key="3">
    <source>
        <dbReference type="ARBA" id="ARBA00012438"/>
    </source>
</evidence>
<dbReference type="InterPro" id="IPR003594">
    <property type="entry name" value="HATPase_dom"/>
</dbReference>
<evidence type="ECO:0000256" key="7">
    <source>
        <dbReference type="ARBA" id="ARBA00022777"/>
    </source>
</evidence>
<dbReference type="Pfam" id="PF02518">
    <property type="entry name" value="HATPase_c"/>
    <property type="match status" value="1"/>
</dbReference>
<evidence type="ECO:0000313" key="14">
    <source>
        <dbReference type="Proteomes" id="UP000422997"/>
    </source>
</evidence>
<reference evidence="13 14" key="1">
    <citation type="submission" date="2016-11" db="EMBL/GenBank/DDBJ databases">
        <title>The potential of Streptococcus salivarius to inhibit the production of volatile sulphur compounds in the oral cavity.</title>
        <authorList>
            <person name="Sun L."/>
            <person name="Li Z."/>
            <person name="Jin D."/>
            <person name="Zhao H."/>
        </authorList>
    </citation>
    <scope>NUCLEOTIDE SEQUENCE [LARGE SCALE GENOMIC DNA]</scope>
    <source>
        <strain evidence="13 14">ICDC2</strain>
    </source>
</reference>
<dbReference type="GO" id="GO:0000155">
    <property type="term" value="F:phosphorelay sensor kinase activity"/>
    <property type="evidence" value="ECO:0007669"/>
    <property type="project" value="InterPro"/>
</dbReference>
<dbReference type="SUPFAM" id="SSF55874">
    <property type="entry name" value="ATPase domain of HSP90 chaperone/DNA topoisomerase II/histidine kinase"/>
    <property type="match status" value="1"/>
</dbReference>
<evidence type="ECO:0000256" key="8">
    <source>
        <dbReference type="ARBA" id="ARBA00022989"/>
    </source>
</evidence>
<dbReference type="GO" id="GO:0005886">
    <property type="term" value="C:plasma membrane"/>
    <property type="evidence" value="ECO:0007669"/>
    <property type="project" value="TreeGrafter"/>
</dbReference>
<dbReference type="EMBL" id="CP018187">
    <property type="protein sequence ID" value="QGU80936.1"/>
    <property type="molecule type" value="Genomic_DNA"/>
</dbReference>
<proteinExistence type="predicted"/>
<dbReference type="InterPro" id="IPR005467">
    <property type="entry name" value="His_kinase_dom"/>
</dbReference>
<evidence type="ECO:0000313" key="13">
    <source>
        <dbReference type="EMBL" id="QGU80936.1"/>
    </source>
</evidence>
<dbReference type="InterPro" id="IPR003661">
    <property type="entry name" value="HisK_dim/P_dom"/>
</dbReference>
<dbReference type="InterPro" id="IPR008358">
    <property type="entry name" value="Sig_transdc_His_kin/Pase_MprB"/>
</dbReference>
<evidence type="ECO:0000256" key="5">
    <source>
        <dbReference type="ARBA" id="ARBA00022679"/>
    </source>
</evidence>
<dbReference type="Gene3D" id="3.30.565.10">
    <property type="entry name" value="Histidine kinase-like ATPase, C-terminal domain"/>
    <property type="match status" value="1"/>
</dbReference>
<organism evidence="13 14">
    <name type="scientific">Streptococcus salivarius</name>
    <dbReference type="NCBI Taxonomy" id="1304"/>
    <lineage>
        <taxon>Bacteria</taxon>
        <taxon>Bacillati</taxon>
        <taxon>Bacillota</taxon>
        <taxon>Bacilli</taxon>
        <taxon>Lactobacillales</taxon>
        <taxon>Streptococcaceae</taxon>
        <taxon>Streptococcus</taxon>
    </lineage>
</organism>
<dbReference type="PROSITE" id="PS50109">
    <property type="entry name" value="HIS_KIN"/>
    <property type="match status" value="1"/>
</dbReference>
<dbReference type="EC" id="2.7.13.3" evidence="3"/>
<dbReference type="Gene3D" id="1.10.287.130">
    <property type="match status" value="1"/>
</dbReference>
<comment type="catalytic activity">
    <reaction evidence="1">
        <text>ATP + protein L-histidine = ADP + protein N-phospho-L-histidine.</text>
        <dbReference type="EC" id="2.7.13.3"/>
    </reaction>
</comment>
<dbReference type="PANTHER" id="PTHR45528:SF8">
    <property type="entry name" value="HISTIDINE KINASE"/>
    <property type="match status" value="1"/>
</dbReference>
<dbReference type="PANTHER" id="PTHR45528">
    <property type="entry name" value="SENSOR HISTIDINE KINASE CPXA"/>
    <property type="match status" value="1"/>
</dbReference>
<evidence type="ECO:0000256" key="1">
    <source>
        <dbReference type="ARBA" id="ARBA00000085"/>
    </source>
</evidence>
<sequence>MAKSITLKQLIRATYLKIIFQFLLCICFFYIIPALFTAVEGINANNVNSFTMFFSVSSWIYLCVILVVIIVRNVQKLLYEIQREMKTVYEQSLYSDNNKYSKPLRLFEFIETKEHIMKMQDKIQKMLEKEKKQKQELMFRVSSAAHDLKTPLTIISGNAEYLQTFDLSPELTQCLLDIESSSQQLDNYFNQFIQYSKTFYKDNINKEHITSEQLASCLIRELTPLTTGTCVLNVLNETPSDTTIHIDLVLFLRAITNLVNNAMSYSQSMMPKIVIKLSSEQNKIVLSVWNDGSRFSANMIDNVGSLFYQDNQSGNDSQNHHFGIGLSFVKRVVELHDWELKLSNENNGAMVTIYI</sequence>
<keyword evidence="7 13" id="KW-0418">Kinase</keyword>
<dbReference type="AlphaFoldDB" id="A0AB37DB30"/>
<name>A0AB37DB30_STRSL</name>
<feature type="transmembrane region" description="Helical" evidence="11">
    <location>
        <begin position="18"/>
        <end position="38"/>
    </location>
</feature>
<dbReference type="InterPro" id="IPR036097">
    <property type="entry name" value="HisK_dim/P_sf"/>
</dbReference>
<dbReference type="SUPFAM" id="SSF47384">
    <property type="entry name" value="Homodimeric domain of signal transducing histidine kinase"/>
    <property type="match status" value="1"/>
</dbReference>
<dbReference type="SMART" id="SM00388">
    <property type="entry name" value="HisKA"/>
    <property type="match status" value="1"/>
</dbReference>
<comment type="subcellular location">
    <subcellularLocation>
        <location evidence="2">Membrane</location>
        <topology evidence="2">Multi-pass membrane protein</topology>
    </subcellularLocation>
</comment>
<evidence type="ECO:0000259" key="12">
    <source>
        <dbReference type="PROSITE" id="PS50109"/>
    </source>
</evidence>
<keyword evidence="5" id="KW-0808">Transferase</keyword>
<evidence type="ECO:0000256" key="11">
    <source>
        <dbReference type="SAM" id="Phobius"/>
    </source>
</evidence>
<keyword evidence="8 11" id="KW-1133">Transmembrane helix</keyword>
<dbReference type="InterPro" id="IPR050398">
    <property type="entry name" value="HssS/ArlS-like"/>
</dbReference>
<feature type="domain" description="Histidine kinase" evidence="12">
    <location>
        <begin position="143"/>
        <end position="355"/>
    </location>
</feature>
<keyword evidence="9" id="KW-0902">Two-component regulatory system</keyword>
<protein>
    <recommendedName>
        <fullName evidence="3">histidine kinase</fullName>
        <ecNumber evidence="3">2.7.13.3</ecNumber>
    </recommendedName>
</protein>
<feature type="transmembrane region" description="Helical" evidence="11">
    <location>
        <begin position="50"/>
        <end position="71"/>
    </location>
</feature>
<dbReference type="CDD" id="cd00082">
    <property type="entry name" value="HisKA"/>
    <property type="match status" value="1"/>
</dbReference>
<dbReference type="SMART" id="SM00387">
    <property type="entry name" value="HATPase_c"/>
    <property type="match status" value="1"/>
</dbReference>
<dbReference type="Proteomes" id="UP000422997">
    <property type="component" value="Chromosome"/>
</dbReference>
<dbReference type="RefSeq" id="WP_060973014.1">
    <property type="nucleotide sequence ID" value="NZ_CP018187.1"/>
</dbReference>
<accession>A0AB37DB30</accession>
<keyword evidence="6 11" id="KW-0812">Transmembrane</keyword>
<keyword evidence="4" id="KW-0597">Phosphoprotein</keyword>
<keyword evidence="10 11" id="KW-0472">Membrane</keyword>
<evidence type="ECO:0000256" key="4">
    <source>
        <dbReference type="ARBA" id="ARBA00022553"/>
    </source>
</evidence>
<evidence type="ECO:0000256" key="9">
    <source>
        <dbReference type="ARBA" id="ARBA00023012"/>
    </source>
</evidence>
<evidence type="ECO:0000256" key="10">
    <source>
        <dbReference type="ARBA" id="ARBA00023136"/>
    </source>
</evidence>